<keyword evidence="6" id="KW-0694">RNA-binding</keyword>
<dbReference type="GO" id="GO:0004519">
    <property type="term" value="F:endonuclease activity"/>
    <property type="evidence" value="ECO:0007669"/>
    <property type="project" value="UniProtKB-KW"/>
</dbReference>
<dbReference type="Pfam" id="PF07927">
    <property type="entry name" value="HicA_toxin"/>
    <property type="match status" value="1"/>
</dbReference>
<keyword evidence="9" id="KW-1185">Reference proteome</keyword>
<dbReference type="EMBL" id="LAJX01000007">
    <property type="protein sequence ID" value="KJV07982.1"/>
    <property type="molecule type" value="Genomic_DNA"/>
</dbReference>
<name>A0A0F3IMS4_9GAMM</name>
<dbReference type="GO" id="GO:0016787">
    <property type="term" value="F:hydrolase activity"/>
    <property type="evidence" value="ECO:0007669"/>
    <property type="project" value="UniProtKB-KW"/>
</dbReference>
<comment type="caution">
    <text evidence="8">The sequence shown here is derived from an EMBL/GenBank/DDBJ whole genome shotgun (WGS) entry which is preliminary data.</text>
</comment>
<evidence type="ECO:0000313" key="8">
    <source>
        <dbReference type="EMBL" id="KJV07982.1"/>
    </source>
</evidence>
<dbReference type="Gene3D" id="3.30.920.30">
    <property type="entry name" value="Hypothetical protein"/>
    <property type="match status" value="1"/>
</dbReference>
<keyword evidence="2" id="KW-1277">Toxin-antitoxin system</keyword>
<evidence type="ECO:0000256" key="5">
    <source>
        <dbReference type="ARBA" id="ARBA00022801"/>
    </source>
</evidence>
<evidence type="ECO:0000256" key="2">
    <source>
        <dbReference type="ARBA" id="ARBA00022649"/>
    </source>
</evidence>
<keyword evidence="8" id="KW-0449">Lipoprotein</keyword>
<proteinExistence type="inferred from homology"/>
<evidence type="ECO:0000313" key="9">
    <source>
        <dbReference type="Proteomes" id="UP000033684"/>
    </source>
</evidence>
<gene>
    <name evidence="8" type="ORF">VZ94_00745</name>
</gene>
<dbReference type="SUPFAM" id="SSF54786">
    <property type="entry name" value="YcfA/nrd intein domain"/>
    <property type="match status" value="1"/>
</dbReference>
<evidence type="ECO:0000256" key="6">
    <source>
        <dbReference type="ARBA" id="ARBA00022884"/>
    </source>
</evidence>
<keyword evidence="5" id="KW-0378">Hydrolase</keyword>
<reference evidence="9" key="1">
    <citation type="submission" date="2015-03" db="EMBL/GenBank/DDBJ databases">
        <title>Draft genome sequence of a novel methanotroph (Sn10-6) isolated from flooded ricefield rhizosphere in India.</title>
        <authorList>
            <person name="Pandit P.S."/>
            <person name="Pore S.D."/>
            <person name="Arora P."/>
            <person name="Kapse N.G."/>
            <person name="Dhakephalkar P.K."/>
            <person name="Rahalkar M.C."/>
        </authorList>
    </citation>
    <scope>NUCLEOTIDE SEQUENCE [LARGE SCALE GENOMIC DNA]</scope>
    <source>
        <strain evidence="9">Sn10-6</strain>
    </source>
</reference>
<keyword evidence="4" id="KW-0255">Endonuclease</keyword>
<evidence type="ECO:0000256" key="1">
    <source>
        <dbReference type="ARBA" id="ARBA00006620"/>
    </source>
</evidence>
<organism evidence="8 9">
    <name type="scientific">Methylocucumis oryzae</name>
    <dbReference type="NCBI Taxonomy" id="1632867"/>
    <lineage>
        <taxon>Bacteria</taxon>
        <taxon>Pseudomonadati</taxon>
        <taxon>Pseudomonadota</taxon>
        <taxon>Gammaproteobacteria</taxon>
        <taxon>Methylococcales</taxon>
        <taxon>Methylococcaceae</taxon>
        <taxon>Methylocucumis</taxon>
    </lineage>
</organism>
<dbReference type="Proteomes" id="UP000033684">
    <property type="component" value="Unassembled WGS sequence"/>
</dbReference>
<evidence type="ECO:0000256" key="4">
    <source>
        <dbReference type="ARBA" id="ARBA00022759"/>
    </source>
</evidence>
<protein>
    <submittedName>
        <fullName evidence="8">Periplasmic or secreted lipoprotein</fullName>
    </submittedName>
</protein>
<comment type="similarity">
    <text evidence="1">Belongs to the HicA mRNA interferase family.</text>
</comment>
<reference evidence="8 9" key="2">
    <citation type="journal article" date="2016" name="Microb. Ecol.">
        <title>Genome Characteristics of a Novel Type I Methanotroph (Sn10-6) Isolated from a Flooded Indian Rice Field.</title>
        <authorList>
            <person name="Rahalkar M.C."/>
            <person name="Pandit P.S."/>
            <person name="Dhakephalkar P.K."/>
            <person name="Pore S."/>
            <person name="Arora P."/>
            <person name="Kapse N."/>
        </authorList>
    </citation>
    <scope>NUCLEOTIDE SEQUENCE [LARGE SCALE GENOMIC DNA]</scope>
    <source>
        <strain evidence="8 9">Sn10-6</strain>
    </source>
</reference>
<dbReference type="InterPro" id="IPR038570">
    <property type="entry name" value="HicA_sf"/>
</dbReference>
<sequence>MPKLRRLTAKQIVAMLTGFGFVVASQRGSHIKMVRIVQDQKQILTIPNHNELDTGTCKAVMRQVSRYISVAELYPYFYSE</sequence>
<dbReference type="RefSeq" id="WP_045777752.1">
    <property type="nucleotide sequence ID" value="NZ_LAJX01000007.1"/>
</dbReference>
<dbReference type="OrthoDB" id="9811409at2"/>
<dbReference type="AlphaFoldDB" id="A0A0F3IMS4"/>
<evidence type="ECO:0000256" key="7">
    <source>
        <dbReference type="ARBA" id="ARBA00023016"/>
    </source>
</evidence>
<keyword evidence="7" id="KW-0346">Stress response</keyword>
<dbReference type="InterPro" id="IPR012933">
    <property type="entry name" value="HicA_mRNA_interferase"/>
</dbReference>
<evidence type="ECO:0000256" key="3">
    <source>
        <dbReference type="ARBA" id="ARBA00022722"/>
    </source>
</evidence>
<dbReference type="GO" id="GO:0003729">
    <property type="term" value="F:mRNA binding"/>
    <property type="evidence" value="ECO:0007669"/>
    <property type="project" value="InterPro"/>
</dbReference>
<accession>A0A0F3IMS4</accession>
<keyword evidence="3" id="KW-0540">Nuclease</keyword>